<evidence type="ECO:0000313" key="1">
    <source>
        <dbReference type="EMBL" id="MFD0897023.1"/>
    </source>
</evidence>
<keyword evidence="2" id="KW-1185">Reference proteome</keyword>
<comment type="caution">
    <text evidence="1">The sequence shown here is derived from an EMBL/GenBank/DDBJ whole genome shotgun (WGS) entry which is preliminary data.</text>
</comment>
<accession>A0ABW3E9R3</accession>
<dbReference type="Proteomes" id="UP001597104">
    <property type="component" value="Unassembled WGS sequence"/>
</dbReference>
<evidence type="ECO:0000313" key="2">
    <source>
        <dbReference type="Proteomes" id="UP001597104"/>
    </source>
</evidence>
<sequence length="71" mass="7931">MSAEDLDYAQQVLADAADGQDYAWVSEYTGNPHLPLTIQHTANCGFKFELTPLEFAAGKRCYIHQHCGWQG</sequence>
<reference evidence="2" key="1">
    <citation type="journal article" date="2019" name="Int. J. Syst. Evol. Microbiol.">
        <title>The Global Catalogue of Microorganisms (GCM) 10K type strain sequencing project: providing services to taxonomists for standard genome sequencing and annotation.</title>
        <authorList>
            <consortium name="The Broad Institute Genomics Platform"/>
            <consortium name="The Broad Institute Genome Sequencing Center for Infectious Disease"/>
            <person name="Wu L."/>
            <person name="Ma J."/>
        </authorList>
    </citation>
    <scope>NUCLEOTIDE SEQUENCE [LARGE SCALE GENOMIC DNA]</scope>
    <source>
        <strain evidence="2">CCM 8925</strain>
    </source>
</reference>
<dbReference type="RefSeq" id="WP_137637416.1">
    <property type="nucleotide sequence ID" value="NZ_BJDN01000008.1"/>
</dbReference>
<gene>
    <name evidence="1" type="ORF">ACFQZ7_04650</name>
</gene>
<protein>
    <submittedName>
        <fullName evidence="1">Uncharacterized protein</fullName>
    </submittedName>
</protein>
<name>A0ABW3E9R3_9LACO</name>
<dbReference type="EMBL" id="JBHTIO010000024">
    <property type="protein sequence ID" value="MFD0897023.1"/>
    <property type="molecule type" value="Genomic_DNA"/>
</dbReference>
<organism evidence="1 2">
    <name type="scientific">Loigolactobacillus binensis</name>
    <dbReference type="NCBI Taxonomy" id="2559922"/>
    <lineage>
        <taxon>Bacteria</taxon>
        <taxon>Bacillati</taxon>
        <taxon>Bacillota</taxon>
        <taxon>Bacilli</taxon>
        <taxon>Lactobacillales</taxon>
        <taxon>Lactobacillaceae</taxon>
        <taxon>Loigolactobacillus</taxon>
    </lineage>
</organism>
<proteinExistence type="predicted"/>